<dbReference type="PROSITE" id="PS51371">
    <property type="entry name" value="CBS"/>
    <property type="match status" value="2"/>
</dbReference>
<dbReference type="Gene3D" id="1.25.60.10">
    <property type="entry name" value="MgtE N-terminal domain-like"/>
    <property type="match status" value="1"/>
</dbReference>
<keyword evidence="9" id="KW-0479">Metal-binding</keyword>
<dbReference type="Proteomes" id="UP000438699">
    <property type="component" value="Unassembled WGS sequence"/>
</dbReference>
<evidence type="ECO:0000256" key="2">
    <source>
        <dbReference type="ARBA" id="ARBA00009749"/>
    </source>
</evidence>
<dbReference type="OrthoDB" id="9790355at2"/>
<feature type="domain" description="CBS" evidence="10">
    <location>
        <begin position="200"/>
        <end position="256"/>
    </location>
</feature>
<keyword evidence="4 9" id="KW-0812">Transmembrane</keyword>
<keyword evidence="8" id="KW-0129">CBS domain</keyword>
<reference evidence="11 12" key="1">
    <citation type="journal article" date="2017" name="Int. J. Syst. Evol. Microbiol.">
        <title>Desulfovibrio senegalensis sp. nov., a mesophilic sulfate reducer isolated from marine sediment.</title>
        <authorList>
            <person name="Thioye A."/>
            <person name="Gam Z.B.A."/>
            <person name="Mbengue M."/>
            <person name="Cayol J.L."/>
            <person name="Joseph-Bartoli M."/>
            <person name="Toure-Kane C."/>
            <person name="Labat M."/>
        </authorList>
    </citation>
    <scope>NUCLEOTIDE SEQUENCE [LARGE SCALE GENOMIC DNA]</scope>
    <source>
        <strain evidence="11 12">DSM 101509</strain>
    </source>
</reference>
<evidence type="ECO:0000256" key="6">
    <source>
        <dbReference type="ARBA" id="ARBA00022989"/>
    </source>
</evidence>
<dbReference type="Gene3D" id="1.10.357.20">
    <property type="entry name" value="SLC41 divalent cation transporters, integral membrane domain"/>
    <property type="match status" value="1"/>
</dbReference>
<comment type="caution">
    <text evidence="11">The sequence shown here is derived from an EMBL/GenBank/DDBJ whole genome shotgun (WGS) entry which is preliminary data.</text>
</comment>
<keyword evidence="5 9" id="KW-0460">Magnesium</keyword>
<sequence>MRNSFSSAELQRLLHTNDHKGLTALCEAAHPASVAHAVAEFGLRDSVAVFDQLPLHVATDVFSHLHTAHQERIMEGLSRRRLTGLVSSMQPDDRAALLRSLPDRCRDAILPGLAQAERDDILRLMAYPSHSAGAVMTSEYVSLAPQMSAREAIDTFRLVAPDRETVYYAYVLDDDRKLVGVLSLRELILARPESLVHEIMKTRVLSVRAEQDREEAVEIIARYNLLALPVLDEQDRLVGIITHDDALDVLQNEHTEDMEKFMAIGGRHETGTYVNTPSWRHFVNRAPWVMGLAVLGLVSGSIIHSFEDSLMHLVILALYMPMLADTGGNTGSQSATVVIRAIALGEVKPGDGLRIMFKELKISLLLAAVLSVMAFGKVLLLSHGVVLPVGISLYSLGLAVAVALGVQVVTATLVGAMLPMIASRLRMDPAVVASPALTTVVDITGLLIYFTTARLLLGV</sequence>
<keyword evidence="3 9" id="KW-0813">Transport</keyword>
<proteinExistence type="inferred from homology"/>
<dbReference type="InterPro" id="IPR046342">
    <property type="entry name" value="CBS_dom_sf"/>
</dbReference>
<dbReference type="EMBL" id="WAIE01000001">
    <property type="protein sequence ID" value="KAB1443354.1"/>
    <property type="molecule type" value="Genomic_DNA"/>
</dbReference>
<evidence type="ECO:0000313" key="11">
    <source>
        <dbReference type="EMBL" id="KAB1443354.1"/>
    </source>
</evidence>
<dbReference type="InterPro" id="IPR036739">
    <property type="entry name" value="SLC41_membr_dom_sf"/>
</dbReference>
<dbReference type="Pfam" id="PF00571">
    <property type="entry name" value="CBS"/>
    <property type="match status" value="2"/>
</dbReference>
<comment type="similarity">
    <text evidence="2 9">Belongs to the SLC41A transporter family.</text>
</comment>
<dbReference type="SUPFAM" id="SSF158791">
    <property type="entry name" value="MgtE N-terminal domain-like"/>
    <property type="match status" value="1"/>
</dbReference>
<dbReference type="InterPro" id="IPR006668">
    <property type="entry name" value="Mg_transptr_MgtE_intracell_dom"/>
</dbReference>
<keyword evidence="9" id="KW-1003">Cell membrane</keyword>
<dbReference type="InterPro" id="IPR038076">
    <property type="entry name" value="MgtE_N_sf"/>
</dbReference>
<evidence type="ECO:0000256" key="5">
    <source>
        <dbReference type="ARBA" id="ARBA00022842"/>
    </source>
</evidence>
<comment type="subunit">
    <text evidence="9">Homodimer.</text>
</comment>
<dbReference type="SMART" id="SM00924">
    <property type="entry name" value="MgtE_N"/>
    <property type="match status" value="1"/>
</dbReference>
<feature type="transmembrane region" description="Helical" evidence="9">
    <location>
        <begin position="286"/>
        <end position="306"/>
    </location>
</feature>
<dbReference type="Gene3D" id="3.10.580.10">
    <property type="entry name" value="CBS-domain"/>
    <property type="match status" value="1"/>
</dbReference>
<dbReference type="Pfam" id="PF03448">
    <property type="entry name" value="MgtE_N"/>
    <property type="match status" value="1"/>
</dbReference>
<protein>
    <recommendedName>
        <fullName evidence="9">Magnesium transporter MgtE</fullName>
    </recommendedName>
</protein>
<evidence type="ECO:0000256" key="4">
    <source>
        <dbReference type="ARBA" id="ARBA00022692"/>
    </source>
</evidence>
<dbReference type="InterPro" id="IPR000644">
    <property type="entry name" value="CBS_dom"/>
</dbReference>
<dbReference type="AlphaFoldDB" id="A0A6N6N5L9"/>
<dbReference type="Pfam" id="PF01769">
    <property type="entry name" value="MgtE"/>
    <property type="match status" value="1"/>
</dbReference>
<dbReference type="SUPFAM" id="SSF161093">
    <property type="entry name" value="MgtE membrane domain-like"/>
    <property type="match status" value="1"/>
</dbReference>
<evidence type="ECO:0000256" key="1">
    <source>
        <dbReference type="ARBA" id="ARBA00004141"/>
    </source>
</evidence>
<gene>
    <name evidence="11" type="primary">mgtE</name>
    <name evidence="11" type="ORF">F8A88_03600</name>
</gene>
<dbReference type="RefSeq" id="WP_151149712.1">
    <property type="nucleotide sequence ID" value="NZ_WAIE01000001.1"/>
</dbReference>
<dbReference type="InterPro" id="IPR006667">
    <property type="entry name" value="SLC41_membr_dom"/>
</dbReference>
<keyword evidence="12" id="KW-1185">Reference proteome</keyword>
<feature type="transmembrane region" description="Helical" evidence="9">
    <location>
        <begin position="393"/>
        <end position="418"/>
    </location>
</feature>
<evidence type="ECO:0000256" key="3">
    <source>
        <dbReference type="ARBA" id="ARBA00022448"/>
    </source>
</evidence>
<organism evidence="11 12">
    <name type="scientific">Pseudodesulfovibrio senegalensis</name>
    <dbReference type="NCBI Taxonomy" id="1721087"/>
    <lineage>
        <taxon>Bacteria</taxon>
        <taxon>Pseudomonadati</taxon>
        <taxon>Thermodesulfobacteriota</taxon>
        <taxon>Desulfovibrionia</taxon>
        <taxon>Desulfovibrionales</taxon>
        <taxon>Desulfovibrionaceae</taxon>
    </lineage>
</organism>
<dbReference type="CDD" id="cd04606">
    <property type="entry name" value="CBS_pair_Mg_transporter"/>
    <property type="match status" value="1"/>
</dbReference>
<dbReference type="InterPro" id="IPR006669">
    <property type="entry name" value="MgtE_transporter"/>
</dbReference>
<evidence type="ECO:0000256" key="8">
    <source>
        <dbReference type="PROSITE-ProRule" id="PRU00703"/>
    </source>
</evidence>
<evidence type="ECO:0000256" key="7">
    <source>
        <dbReference type="ARBA" id="ARBA00023136"/>
    </source>
</evidence>
<dbReference type="SMART" id="SM00116">
    <property type="entry name" value="CBS"/>
    <property type="match status" value="2"/>
</dbReference>
<dbReference type="GO" id="GO:0005886">
    <property type="term" value="C:plasma membrane"/>
    <property type="evidence" value="ECO:0007669"/>
    <property type="project" value="UniProtKB-SubCell"/>
</dbReference>
<dbReference type="GO" id="GO:0015095">
    <property type="term" value="F:magnesium ion transmembrane transporter activity"/>
    <property type="evidence" value="ECO:0007669"/>
    <property type="project" value="UniProtKB-UniRule"/>
</dbReference>
<dbReference type="PANTHER" id="PTHR43773:SF1">
    <property type="entry name" value="MAGNESIUM TRANSPORTER MGTE"/>
    <property type="match status" value="1"/>
</dbReference>
<comment type="caution">
    <text evidence="9">Lacks conserved residue(s) required for the propagation of feature annotation.</text>
</comment>
<comment type="subcellular location">
    <subcellularLocation>
        <location evidence="9">Cell membrane</location>
        <topology evidence="9">Multi-pass membrane protein</topology>
    </subcellularLocation>
    <subcellularLocation>
        <location evidence="1">Membrane</location>
        <topology evidence="1">Multi-pass membrane protein</topology>
    </subcellularLocation>
</comment>
<evidence type="ECO:0000313" key="12">
    <source>
        <dbReference type="Proteomes" id="UP000438699"/>
    </source>
</evidence>
<dbReference type="NCBIfam" id="TIGR00400">
    <property type="entry name" value="mgtE"/>
    <property type="match status" value="1"/>
</dbReference>
<feature type="domain" description="CBS" evidence="10">
    <location>
        <begin position="136"/>
        <end position="199"/>
    </location>
</feature>
<comment type="function">
    <text evidence="9">Acts as a magnesium transporter.</text>
</comment>
<dbReference type="PANTHER" id="PTHR43773">
    <property type="entry name" value="MAGNESIUM TRANSPORTER MGTE"/>
    <property type="match status" value="1"/>
</dbReference>
<keyword evidence="7 9" id="KW-0472">Membrane</keyword>
<accession>A0A6N6N5L9</accession>
<feature type="transmembrane region" description="Helical" evidence="9">
    <location>
        <begin position="364"/>
        <end position="387"/>
    </location>
</feature>
<evidence type="ECO:0000259" key="10">
    <source>
        <dbReference type="PROSITE" id="PS51371"/>
    </source>
</evidence>
<dbReference type="GO" id="GO:0046872">
    <property type="term" value="F:metal ion binding"/>
    <property type="evidence" value="ECO:0007669"/>
    <property type="project" value="UniProtKB-KW"/>
</dbReference>
<dbReference type="SUPFAM" id="SSF54631">
    <property type="entry name" value="CBS-domain pair"/>
    <property type="match status" value="1"/>
</dbReference>
<name>A0A6N6N5L9_9BACT</name>
<keyword evidence="6 9" id="KW-1133">Transmembrane helix</keyword>
<evidence type="ECO:0000256" key="9">
    <source>
        <dbReference type="RuleBase" id="RU362011"/>
    </source>
</evidence>
<feature type="transmembrane region" description="Helical" evidence="9">
    <location>
        <begin position="430"/>
        <end position="450"/>
    </location>
</feature>